<sequence>MNPQSAAELPVVDLFDENCKPGSAAWVSKCNDVRQALEEYGCFLTPYHPVSSQLQDQVFNSMQQLFDLPVENKVKNTSEKPYFGYFKHPSIPLSESLGIDNPTTLDGTQSFTHLMWPNGNQRFCESVHSYAKLVSQLDRAVKEMVFESYGVGKYYDSHMDSTTYLLRLIKYRVADEGEDAENSGFPHTDKSFLTILHDNQVAGLQTKTKDGRWICVEPSGSMFIVMAGDAFLAWSNGRVHSATHRVATEGNKARYCVALFSFSGETIKAPVELIDEDHPLKFKPFENMDLLRLYSLDDLQKYSDVFNGMTE</sequence>
<protein>
    <recommendedName>
        <fullName evidence="8">Fe2OG dioxygenase domain-containing protein</fullName>
    </recommendedName>
</protein>
<dbReference type="InterPro" id="IPR044861">
    <property type="entry name" value="IPNS-like_FE2OG_OXY"/>
</dbReference>
<feature type="domain" description="Fe2OG dioxygenase" evidence="8">
    <location>
        <begin position="161"/>
        <end position="263"/>
    </location>
</feature>
<dbReference type="SUPFAM" id="SSF51197">
    <property type="entry name" value="Clavaminate synthase-like"/>
    <property type="match status" value="1"/>
</dbReference>
<keyword evidence="4 7" id="KW-0560">Oxidoreductase</keyword>
<evidence type="ECO:0000256" key="6">
    <source>
        <dbReference type="ARBA" id="ARBA00057022"/>
    </source>
</evidence>
<dbReference type="Pfam" id="PF03171">
    <property type="entry name" value="2OG-FeII_Oxy"/>
    <property type="match status" value="1"/>
</dbReference>
<dbReference type="FunFam" id="2.60.120.330:FF:000022">
    <property type="entry name" value="Probable 2-oxoglutarate-dependent dioxygenase AOP1.2"/>
    <property type="match status" value="1"/>
</dbReference>
<evidence type="ECO:0000256" key="4">
    <source>
        <dbReference type="ARBA" id="ARBA00023002"/>
    </source>
</evidence>
<dbReference type="InterPro" id="IPR027443">
    <property type="entry name" value="IPNS-like_sf"/>
</dbReference>
<dbReference type="PROSITE" id="PS51471">
    <property type="entry name" value="FE2OG_OXY"/>
    <property type="match status" value="1"/>
</dbReference>
<dbReference type="Gene3D" id="2.60.120.330">
    <property type="entry name" value="B-lactam Antibiotic, Isopenicillin N Synthase, Chain"/>
    <property type="match status" value="1"/>
</dbReference>
<keyword evidence="10" id="KW-1185">Reference proteome</keyword>
<keyword evidence="3" id="KW-0223">Dioxygenase</keyword>
<evidence type="ECO:0000256" key="7">
    <source>
        <dbReference type="RuleBase" id="RU003682"/>
    </source>
</evidence>
<dbReference type="EMBL" id="BSYR01000024">
    <property type="protein sequence ID" value="GMI91795.1"/>
    <property type="molecule type" value="Genomic_DNA"/>
</dbReference>
<proteinExistence type="inferred from homology"/>
<dbReference type="OrthoDB" id="288590at2759"/>
<comment type="function">
    <text evidence="6">Probable 2-oxoglutarate-dependent dioxygenase that may be involved in glucosinolates biosynthesis. May play a role in the production of aliphatic glucosinolates.</text>
</comment>
<evidence type="ECO:0000313" key="10">
    <source>
        <dbReference type="Proteomes" id="UP001165190"/>
    </source>
</evidence>
<dbReference type="Pfam" id="PF14226">
    <property type="entry name" value="DIOX_N"/>
    <property type="match status" value="1"/>
</dbReference>
<comment type="similarity">
    <text evidence="1 7">Belongs to the iron/ascorbate-dependent oxidoreductase family.</text>
</comment>
<dbReference type="GO" id="GO:0046872">
    <property type="term" value="F:metal ion binding"/>
    <property type="evidence" value="ECO:0007669"/>
    <property type="project" value="UniProtKB-KW"/>
</dbReference>
<organism evidence="9 10">
    <name type="scientific">Hibiscus trionum</name>
    <name type="common">Flower of an hour</name>
    <dbReference type="NCBI Taxonomy" id="183268"/>
    <lineage>
        <taxon>Eukaryota</taxon>
        <taxon>Viridiplantae</taxon>
        <taxon>Streptophyta</taxon>
        <taxon>Embryophyta</taxon>
        <taxon>Tracheophyta</taxon>
        <taxon>Spermatophyta</taxon>
        <taxon>Magnoliopsida</taxon>
        <taxon>eudicotyledons</taxon>
        <taxon>Gunneridae</taxon>
        <taxon>Pentapetalae</taxon>
        <taxon>rosids</taxon>
        <taxon>malvids</taxon>
        <taxon>Malvales</taxon>
        <taxon>Malvaceae</taxon>
        <taxon>Malvoideae</taxon>
        <taxon>Hibiscus</taxon>
    </lineage>
</organism>
<evidence type="ECO:0000313" key="9">
    <source>
        <dbReference type="EMBL" id="GMI91795.1"/>
    </source>
</evidence>
<keyword evidence="5 7" id="KW-0408">Iron</keyword>
<reference evidence="9" key="1">
    <citation type="submission" date="2023-05" db="EMBL/GenBank/DDBJ databases">
        <title>Genome and transcriptome analyses reveal genes involved in the formation of fine ridges on petal epidermal cells in Hibiscus trionum.</title>
        <authorList>
            <person name="Koshimizu S."/>
            <person name="Masuda S."/>
            <person name="Ishii T."/>
            <person name="Shirasu K."/>
            <person name="Hoshino A."/>
            <person name="Arita M."/>
        </authorList>
    </citation>
    <scope>NUCLEOTIDE SEQUENCE</scope>
    <source>
        <strain evidence="9">Hamamatsu line</strain>
    </source>
</reference>
<dbReference type="InterPro" id="IPR005123">
    <property type="entry name" value="Oxoglu/Fe-dep_dioxygenase_dom"/>
</dbReference>
<dbReference type="InterPro" id="IPR050231">
    <property type="entry name" value="Iron_ascorbate_oxido_reductase"/>
</dbReference>
<dbReference type="PANTHER" id="PTHR47990">
    <property type="entry name" value="2-OXOGLUTARATE (2OG) AND FE(II)-DEPENDENT OXYGENASE SUPERFAMILY PROTEIN-RELATED"/>
    <property type="match status" value="1"/>
</dbReference>
<dbReference type="InterPro" id="IPR026992">
    <property type="entry name" value="DIOX_N"/>
</dbReference>
<evidence type="ECO:0000259" key="8">
    <source>
        <dbReference type="PROSITE" id="PS51471"/>
    </source>
</evidence>
<dbReference type="AlphaFoldDB" id="A0A9W7ICE0"/>
<gene>
    <name evidence="9" type="ORF">HRI_002848800</name>
</gene>
<evidence type="ECO:0000256" key="3">
    <source>
        <dbReference type="ARBA" id="ARBA00022964"/>
    </source>
</evidence>
<accession>A0A9W7ICE0</accession>
<name>A0A9W7ICE0_HIBTR</name>
<comment type="caution">
    <text evidence="9">The sequence shown here is derived from an EMBL/GenBank/DDBJ whole genome shotgun (WGS) entry which is preliminary data.</text>
</comment>
<dbReference type="Proteomes" id="UP001165190">
    <property type="component" value="Unassembled WGS sequence"/>
</dbReference>
<evidence type="ECO:0000256" key="1">
    <source>
        <dbReference type="ARBA" id="ARBA00008056"/>
    </source>
</evidence>
<evidence type="ECO:0000256" key="2">
    <source>
        <dbReference type="ARBA" id="ARBA00022723"/>
    </source>
</evidence>
<evidence type="ECO:0000256" key="5">
    <source>
        <dbReference type="ARBA" id="ARBA00023004"/>
    </source>
</evidence>
<keyword evidence="2 7" id="KW-0479">Metal-binding</keyword>
<dbReference type="GO" id="GO:0051213">
    <property type="term" value="F:dioxygenase activity"/>
    <property type="evidence" value="ECO:0007669"/>
    <property type="project" value="UniProtKB-KW"/>
</dbReference>